<feature type="domain" description="RNA polymerase sigma-70 region 2" evidence="5">
    <location>
        <begin position="29"/>
        <end position="96"/>
    </location>
</feature>
<keyword evidence="4" id="KW-0804">Transcription</keyword>
<dbReference type="GO" id="GO:0016987">
    <property type="term" value="F:sigma factor activity"/>
    <property type="evidence" value="ECO:0007669"/>
    <property type="project" value="UniProtKB-KW"/>
</dbReference>
<dbReference type="Pfam" id="PF08281">
    <property type="entry name" value="Sigma70_r4_2"/>
    <property type="match status" value="1"/>
</dbReference>
<dbReference type="GO" id="GO:0006352">
    <property type="term" value="P:DNA-templated transcription initiation"/>
    <property type="evidence" value="ECO:0007669"/>
    <property type="project" value="InterPro"/>
</dbReference>
<dbReference type="InterPro" id="IPR014327">
    <property type="entry name" value="RNA_pol_sigma70_bacteroid"/>
</dbReference>
<evidence type="ECO:0000256" key="4">
    <source>
        <dbReference type="ARBA" id="ARBA00023163"/>
    </source>
</evidence>
<dbReference type="EMBL" id="SGXA01000003">
    <property type="protein sequence ID" value="RZS69237.1"/>
    <property type="molecule type" value="Genomic_DNA"/>
</dbReference>
<dbReference type="InterPro" id="IPR013249">
    <property type="entry name" value="RNA_pol_sigma70_r4_t2"/>
</dbReference>
<dbReference type="PANTHER" id="PTHR43133:SF46">
    <property type="entry name" value="RNA POLYMERASE SIGMA-70 FACTOR ECF SUBFAMILY"/>
    <property type="match status" value="1"/>
</dbReference>
<feature type="domain" description="RNA polymerase sigma factor 70 region 4 type 2" evidence="6">
    <location>
        <begin position="129"/>
        <end position="180"/>
    </location>
</feature>
<dbReference type="SUPFAM" id="SSF88659">
    <property type="entry name" value="Sigma3 and sigma4 domains of RNA polymerase sigma factors"/>
    <property type="match status" value="1"/>
</dbReference>
<evidence type="ECO:0000259" key="5">
    <source>
        <dbReference type="Pfam" id="PF04542"/>
    </source>
</evidence>
<evidence type="ECO:0000313" key="7">
    <source>
        <dbReference type="EMBL" id="RZS69237.1"/>
    </source>
</evidence>
<keyword evidence="8" id="KW-1185">Reference proteome</keyword>
<dbReference type="Proteomes" id="UP000293874">
    <property type="component" value="Unassembled WGS sequence"/>
</dbReference>
<evidence type="ECO:0000313" key="8">
    <source>
        <dbReference type="Proteomes" id="UP000293874"/>
    </source>
</evidence>
<dbReference type="NCBIfam" id="TIGR02937">
    <property type="entry name" value="sigma70-ECF"/>
    <property type="match status" value="1"/>
</dbReference>
<accession>A0A4Q7MMI0</accession>
<evidence type="ECO:0000256" key="1">
    <source>
        <dbReference type="ARBA" id="ARBA00010641"/>
    </source>
</evidence>
<dbReference type="SUPFAM" id="SSF88946">
    <property type="entry name" value="Sigma2 domain of RNA polymerase sigma factors"/>
    <property type="match status" value="1"/>
</dbReference>
<dbReference type="PANTHER" id="PTHR43133">
    <property type="entry name" value="RNA POLYMERASE ECF-TYPE SIGMA FACTO"/>
    <property type="match status" value="1"/>
</dbReference>
<evidence type="ECO:0000256" key="2">
    <source>
        <dbReference type="ARBA" id="ARBA00023015"/>
    </source>
</evidence>
<sequence>MNLIPLAIMDLFTIQQQICQGNERALSNLYGLYARRLLHFARLITRSNELSEEVVEDVFVKLWAQRQKVMEIDNLAVYLYVAVKNTALNAISYKARQFIHASFDDLGAEIDLLSHSDPHNLLVTSELLQRMQEVVNVLPPRCRMIFKLVREDGLRHREVAEVLNISIHTVDAQMAIAIKKICGALQVNNQRPGRTKPAE</sequence>
<protein>
    <submittedName>
        <fullName evidence="7">RNA polymerase sigma-70 factor (ECF subfamily)</fullName>
    </submittedName>
</protein>
<dbReference type="InterPro" id="IPR013324">
    <property type="entry name" value="RNA_pol_sigma_r3/r4-like"/>
</dbReference>
<dbReference type="InterPro" id="IPR014284">
    <property type="entry name" value="RNA_pol_sigma-70_dom"/>
</dbReference>
<dbReference type="InterPro" id="IPR007627">
    <property type="entry name" value="RNA_pol_sigma70_r2"/>
</dbReference>
<keyword evidence="3" id="KW-0731">Sigma factor</keyword>
<dbReference type="InterPro" id="IPR039425">
    <property type="entry name" value="RNA_pol_sigma-70-like"/>
</dbReference>
<dbReference type="InterPro" id="IPR036388">
    <property type="entry name" value="WH-like_DNA-bd_sf"/>
</dbReference>
<dbReference type="Gene3D" id="1.10.1740.10">
    <property type="match status" value="1"/>
</dbReference>
<comment type="similarity">
    <text evidence="1">Belongs to the sigma-70 factor family. ECF subfamily.</text>
</comment>
<dbReference type="Gene3D" id="1.10.10.10">
    <property type="entry name" value="Winged helix-like DNA-binding domain superfamily/Winged helix DNA-binding domain"/>
    <property type="match status" value="1"/>
</dbReference>
<organism evidence="7 8">
    <name type="scientific">Pseudobacter ginsenosidimutans</name>
    <dbReference type="NCBI Taxonomy" id="661488"/>
    <lineage>
        <taxon>Bacteria</taxon>
        <taxon>Pseudomonadati</taxon>
        <taxon>Bacteroidota</taxon>
        <taxon>Chitinophagia</taxon>
        <taxon>Chitinophagales</taxon>
        <taxon>Chitinophagaceae</taxon>
        <taxon>Pseudobacter</taxon>
    </lineage>
</organism>
<dbReference type="InterPro" id="IPR013325">
    <property type="entry name" value="RNA_pol_sigma_r2"/>
</dbReference>
<dbReference type="GO" id="GO:0003677">
    <property type="term" value="F:DNA binding"/>
    <property type="evidence" value="ECO:0007669"/>
    <property type="project" value="InterPro"/>
</dbReference>
<name>A0A4Q7MMI0_9BACT</name>
<comment type="caution">
    <text evidence="7">The sequence shown here is derived from an EMBL/GenBank/DDBJ whole genome shotgun (WGS) entry which is preliminary data.</text>
</comment>
<reference evidence="7 8" key="1">
    <citation type="submission" date="2019-02" db="EMBL/GenBank/DDBJ databases">
        <title>Genomic Encyclopedia of Type Strains, Phase IV (KMG-IV): sequencing the most valuable type-strain genomes for metagenomic binning, comparative biology and taxonomic classification.</title>
        <authorList>
            <person name="Goeker M."/>
        </authorList>
    </citation>
    <scope>NUCLEOTIDE SEQUENCE [LARGE SCALE GENOMIC DNA]</scope>
    <source>
        <strain evidence="7 8">DSM 18116</strain>
    </source>
</reference>
<evidence type="ECO:0000256" key="3">
    <source>
        <dbReference type="ARBA" id="ARBA00023082"/>
    </source>
</evidence>
<proteinExistence type="inferred from homology"/>
<dbReference type="AlphaFoldDB" id="A0A4Q7MMI0"/>
<dbReference type="NCBIfam" id="TIGR02985">
    <property type="entry name" value="Sig70_bacteroi1"/>
    <property type="match status" value="1"/>
</dbReference>
<dbReference type="Pfam" id="PF04542">
    <property type="entry name" value="Sigma70_r2"/>
    <property type="match status" value="1"/>
</dbReference>
<gene>
    <name evidence="7" type="ORF">EV199_5073</name>
</gene>
<evidence type="ECO:0000259" key="6">
    <source>
        <dbReference type="Pfam" id="PF08281"/>
    </source>
</evidence>
<keyword evidence="2" id="KW-0805">Transcription regulation</keyword>